<keyword evidence="9" id="KW-1185">Reference proteome</keyword>
<evidence type="ECO:0000313" key="9">
    <source>
        <dbReference type="Proteomes" id="UP000813444"/>
    </source>
</evidence>
<accession>A0A8K0SWU0</accession>
<dbReference type="OrthoDB" id="2428527at2759"/>
<dbReference type="InterPro" id="IPR011701">
    <property type="entry name" value="MFS"/>
</dbReference>
<feature type="transmembrane region" description="Helical" evidence="6">
    <location>
        <begin position="174"/>
        <end position="197"/>
    </location>
</feature>
<dbReference type="Proteomes" id="UP000813444">
    <property type="component" value="Unassembled WGS sequence"/>
</dbReference>
<comment type="caution">
    <text evidence="8">The sequence shown here is derived from an EMBL/GenBank/DDBJ whole genome shotgun (WGS) entry which is preliminary data.</text>
</comment>
<feature type="domain" description="Major facilitator superfamily (MFS) profile" evidence="7">
    <location>
        <begin position="44"/>
        <end position="505"/>
    </location>
</feature>
<evidence type="ECO:0000256" key="4">
    <source>
        <dbReference type="ARBA" id="ARBA00023136"/>
    </source>
</evidence>
<feature type="transmembrane region" description="Helical" evidence="6">
    <location>
        <begin position="376"/>
        <end position="393"/>
    </location>
</feature>
<feature type="transmembrane region" description="Helical" evidence="6">
    <location>
        <begin position="405"/>
        <end position="427"/>
    </location>
</feature>
<evidence type="ECO:0000256" key="1">
    <source>
        <dbReference type="ARBA" id="ARBA00004141"/>
    </source>
</evidence>
<dbReference type="Pfam" id="PF07690">
    <property type="entry name" value="MFS_1"/>
    <property type="match status" value="1"/>
</dbReference>
<dbReference type="GO" id="GO:0016020">
    <property type="term" value="C:membrane"/>
    <property type="evidence" value="ECO:0007669"/>
    <property type="project" value="UniProtKB-SubCell"/>
</dbReference>
<feature type="transmembrane region" description="Helical" evidence="6">
    <location>
        <begin position="203"/>
        <end position="223"/>
    </location>
</feature>
<dbReference type="EMBL" id="JAGPNK010000004">
    <property type="protein sequence ID" value="KAH7322544.1"/>
    <property type="molecule type" value="Genomic_DNA"/>
</dbReference>
<feature type="transmembrane region" description="Helical" evidence="6">
    <location>
        <begin position="439"/>
        <end position="461"/>
    </location>
</feature>
<evidence type="ECO:0000256" key="2">
    <source>
        <dbReference type="ARBA" id="ARBA00022692"/>
    </source>
</evidence>
<feature type="transmembrane region" description="Helical" evidence="6">
    <location>
        <begin position="304"/>
        <end position="330"/>
    </location>
</feature>
<evidence type="ECO:0000259" key="7">
    <source>
        <dbReference type="PROSITE" id="PS50850"/>
    </source>
</evidence>
<evidence type="ECO:0000256" key="6">
    <source>
        <dbReference type="SAM" id="Phobius"/>
    </source>
</evidence>
<dbReference type="Gene3D" id="1.20.1720.10">
    <property type="entry name" value="Multidrug resistance protein D"/>
    <property type="match status" value="1"/>
</dbReference>
<feature type="transmembrane region" description="Helical" evidence="6">
    <location>
        <begin position="274"/>
        <end position="292"/>
    </location>
</feature>
<feature type="transmembrane region" description="Helical" evidence="6">
    <location>
        <begin position="350"/>
        <end position="369"/>
    </location>
</feature>
<feature type="region of interest" description="Disordered" evidence="5">
    <location>
        <begin position="1"/>
        <end position="25"/>
    </location>
</feature>
<protein>
    <submittedName>
        <fullName evidence="8">Major facilitator superfamily-domain-containing protein</fullName>
    </submittedName>
</protein>
<feature type="compositionally biased region" description="Basic and acidic residues" evidence="5">
    <location>
        <begin position="1"/>
        <end position="11"/>
    </location>
</feature>
<dbReference type="PROSITE" id="PS50850">
    <property type="entry name" value="MFS"/>
    <property type="match status" value="1"/>
</dbReference>
<dbReference type="AlphaFoldDB" id="A0A8K0SWU0"/>
<evidence type="ECO:0000313" key="8">
    <source>
        <dbReference type="EMBL" id="KAH7322544.1"/>
    </source>
</evidence>
<name>A0A8K0SWU0_9HYPO</name>
<evidence type="ECO:0000256" key="5">
    <source>
        <dbReference type="SAM" id="MobiDB-lite"/>
    </source>
</evidence>
<dbReference type="InterPro" id="IPR036259">
    <property type="entry name" value="MFS_trans_sf"/>
</dbReference>
<keyword evidence="2 6" id="KW-0812">Transmembrane</keyword>
<comment type="subcellular location">
    <subcellularLocation>
        <location evidence="1">Membrane</location>
        <topology evidence="1">Multi-pass membrane protein</topology>
    </subcellularLocation>
</comment>
<reference evidence="8" key="1">
    <citation type="journal article" date="2021" name="Nat. Commun.">
        <title>Genetic determinants of endophytism in the Arabidopsis root mycobiome.</title>
        <authorList>
            <person name="Mesny F."/>
            <person name="Miyauchi S."/>
            <person name="Thiergart T."/>
            <person name="Pickel B."/>
            <person name="Atanasova L."/>
            <person name="Karlsson M."/>
            <person name="Huettel B."/>
            <person name="Barry K.W."/>
            <person name="Haridas S."/>
            <person name="Chen C."/>
            <person name="Bauer D."/>
            <person name="Andreopoulos W."/>
            <person name="Pangilinan J."/>
            <person name="LaButti K."/>
            <person name="Riley R."/>
            <person name="Lipzen A."/>
            <person name="Clum A."/>
            <person name="Drula E."/>
            <person name="Henrissat B."/>
            <person name="Kohler A."/>
            <person name="Grigoriev I.V."/>
            <person name="Martin F.M."/>
            <person name="Hacquard S."/>
        </authorList>
    </citation>
    <scope>NUCLEOTIDE SEQUENCE</scope>
    <source>
        <strain evidence="8">MPI-CAGE-CH-0235</strain>
    </source>
</reference>
<keyword evidence="4 6" id="KW-0472">Membrane</keyword>
<dbReference type="CDD" id="cd17476">
    <property type="entry name" value="MFS_Amf1_MDR_like"/>
    <property type="match status" value="1"/>
</dbReference>
<feature type="transmembrane region" description="Helical" evidence="6">
    <location>
        <begin position="481"/>
        <end position="502"/>
    </location>
</feature>
<dbReference type="PANTHER" id="PTHR42718:SF1">
    <property type="entry name" value="LOW AFFINITY AMMONIUM TRANSPORTER"/>
    <property type="match status" value="1"/>
</dbReference>
<dbReference type="Gene3D" id="1.20.1250.20">
    <property type="entry name" value="MFS general substrate transporter like domains"/>
    <property type="match status" value="1"/>
</dbReference>
<evidence type="ECO:0000256" key="3">
    <source>
        <dbReference type="ARBA" id="ARBA00022989"/>
    </source>
</evidence>
<feature type="transmembrane region" description="Helical" evidence="6">
    <location>
        <begin position="243"/>
        <end position="262"/>
    </location>
</feature>
<gene>
    <name evidence="8" type="ORF">B0I35DRAFT_449966</name>
</gene>
<sequence length="510" mass="54678">MTLKSEAKSETEAPSSNPDVEAAPVTPKDAPFYPGDALSTFRHVFFVGTLCTAMFTTQVGFGCAVATTGAINETYSVENQGELAWAISGYSLTVGTFILIGGRLGDEFGSKKLFIIGMAWYALWALIAGCGVYSSHVLFIIARVFQGIGPALTMPNALAMMGQSYSPGPRKNMSFAWFAGTAPFGAISGFAFGGLFALAWWPWIFWSQAIANMGVAAFAAWAIPVLPSQRELRSSLRERLEALDIPGGITGVAALVLFNFAWTQAGIVGWQQPYVYVCLILGVLFGALFLWIEFAWAKNPILPLNALTLDIGFVFGCTGTGWACFGIYIFYVGQVAIHLGGNTPIQMAAWLSPTLVVGLVSALAVGKLLGKIKAHWIMLVGQIAFIIGSLLAANRPVDSVYWTYFFFSIIVITIGIDTSFPAATVIFSDAVEQKYQGIGASLALTVVNYSVSIGLAFAGTVEDNVRGDSPSDQARLDGYRGALWFSVGLAGLGFILSLIFIARNYWKKTA</sequence>
<proteinExistence type="predicted"/>
<feature type="transmembrane region" description="Helical" evidence="6">
    <location>
        <begin position="83"/>
        <end position="101"/>
    </location>
</feature>
<dbReference type="PANTHER" id="PTHR42718">
    <property type="entry name" value="MAJOR FACILITATOR SUPERFAMILY MULTIDRUG TRANSPORTER MFSC"/>
    <property type="match status" value="1"/>
</dbReference>
<feature type="transmembrane region" description="Helical" evidence="6">
    <location>
        <begin position="113"/>
        <end position="134"/>
    </location>
</feature>
<dbReference type="GO" id="GO:0022857">
    <property type="term" value="F:transmembrane transporter activity"/>
    <property type="evidence" value="ECO:0007669"/>
    <property type="project" value="InterPro"/>
</dbReference>
<dbReference type="InterPro" id="IPR020846">
    <property type="entry name" value="MFS_dom"/>
</dbReference>
<organism evidence="8 9">
    <name type="scientific">Stachybotrys elegans</name>
    <dbReference type="NCBI Taxonomy" id="80388"/>
    <lineage>
        <taxon>Eukaryota</taxon>
        <taxon>Fungi</taxon>
        <taxon>Dikarya</taxon>
        <taxon>Ascomycota</taxon>
        <taxon>Pezizomycotina</taxon>
        <taxon>Sordariomycetes</taxon>
        <taxon>Hypocreomycetidae</taxon>
        <taxon>Hypocreales</taxon>
        <taxon>Stachybotryaceae</taxon>
        <taxon>Stachybotrys</taxon>
    </lineage>
</organism>
<keyword evidence="3 6" id="KW-1133">Transmembrane helix</keyword>
<dbReference type="SUPFAM" id="SSF103473">
    <property type="entry name" value="MFS general substrate transporter"/>
    <property type="match status" value="1"/>
</dbReference>
<feature type="transmembrane region" description="Helical" evidence="6">
    <location>
        <begin position="44"/>
        <end position="71"/>
    </location>
</feature>